<evidence type="ECO:0000256" key="2">
    <source>
        <dbReference type="ARBA" id="ARBA00022490"/>
    </source>
</evidence>
<dbReference type="InterPro" id="IPR002885">
    <property type="entry name" value="PPR_rpt"/>
</dbReference>
<evidence type="ECO:0000256" key="1">
    <source>
        <dbReference type="ARBA" id="ARBA00004186"/>
    </source>
</evidence>
<dbReference type="PANTHER" id="PTHR47936">
    <property type="entry name" value="PPR_LONG DOMAIN-CONTAINING PROTEIN"/>
    <property type="match status" value="1"/>
</dbReference>
<evidence type="ECO:0000259" key="7">
    <source>
        <dbReference type="Pfam" id="PF15908"/>
    </source>
</evidence>
<dbReference type="Pfam" id="PF15908">
    <property type="entry name" value="HMMR_C"/>
    <property type="match status" value="1"/>
</dbReference>
<dbReference type="Proteomes" id="UP001642484">
    <property type="component" value="Unassembled WGS sequence"/>
</dbReference>
<dbReference type="EMBL" id="CAXAMN010022862">
    <property type="protein sequence ID" value="CAK9073289.1"/>
    <property type="molecule type" value="Genomic_DNA"/>
</dbReference>
<dbReference type="InterPro" id="IPR011990">
    <property type="entry name" value="TPR-like_helical_dom_sf"/>
</dbReference>
<dbReference type="Gene3D" id="1.25.40.10">
    <property type="entry name" value="Tetratricopeptide repeat domain"/>
    <property type="match status" value="2"/>
</dbReference>
<accession>A0ABP0PBX2</accession>
<dbReference type="PROSITE" id="PS51375">
    <property type="entry name" value="PPR"/>
    <property type="match status" value="1"/>
</dbReference>
<gene>
    <name evidence="8" type="ORF">CCMP2556_LOCUS36076</name>
</gene>
<sequence>MDLTWTSSRRPSDGVSVTALSRHGRQDLVSITQAISRGAVQSWRDVSQILTLLASLNLRCDQVVFGAALGTLAKEREWHDALATLGMMRSAGLRSNLITESATVGACAKSLRWSRACGILHVMRQAQVQPNTIAYNSAITACGARSGSWFRAMQVFEQLRLLGLPAGNMSYNTVISALEYRQQWQRGLSFLEELIQWRLGKLNFATANVVSFNSALSCCRKVSQWQRGLFLLKVPGADDVTYGTAVSACDHAWQWRWALQLLAEADDICRVDVMTLNSAMSACAKVQQWQPCLGLLSDMRHKTVPSKVSFTTALGALTSADTRRSYIGLQLLMEMKQQRIQPNALGYSIGIEACESADLHQTVPELVAGASAAGATACAAAAVSFEEEDRHGDHAGLAIVASDALAWQGRLDLILWQKISRQLCRPAARRLDELCIEPTGSDSFLREPLLERHSSLGEAHTAVVLEMLFAGAQWPCARRSSLDLINVAVSQDPEVAALVNGVAATAIVAWCSAHLKAENSHSTVQRVIGAEAEAASNALHPIFMVHDRSTHAERALLLQLLTLASSLREKCEIMPTPTPAELVLDFCMYREGTRRTFSLLQAHSAALKLEVEETSVALEAAQQEAALWKERAEVMLGRRKAVMQVAARWQGNDAAWEWLMEQGQGAQELDLPEGSELRLQNRELCLSLRQFKQDCELLESENLSLKEAVACMEEDLHRVSDQHARLVGHVNHRQKIRYTMKLKEEINRLCVELKRARQRIVQLEVSKESESLLDALASLVGTPVPRMKLRQGRPGLAAKLRNPVRPKSKGEDEALRLADAEQLCILQQSALDRISMDFQHLKALIERTVMLADTERRNGVEGGNFAALLHRLREIIAANHRTPQGANAELGPLPVAPTSITCDDDDVELAEGQVICYGQREECKEQELE</sequence>
<keyword evidence="3" id="KW-0677">Repeat</keyword>
<evidence type="ECO:0000256" key="5">
    <source>
        <dbReference type="PROSITE-ProRule" id="PRU00708"/>
    </source>
</evidence>
<evidence type="ECO:0000256" key="6">
    <source>
        <dbReference type="SAM" id="Coils"/>
    </source>
</evidence>
<keyword evidence="2" id="KW-0963">Cytoplasm</keyword>
<feature type="domain" description="Hyaluronan-mediated motility receptor C-terminal" evidence="7">
    <location>
        <begin position="677"/>
        <end position="765"/>
    </location>
</feature>
<keyword evidence="9" id="KW-1185">Reference proteome</keyword>
<evidence type="ECO:0000256" key="4">
    <source>
        <dbReference type="ARBA" id="ARBA00023212"/>
    </source>
</evidence>
<feature type="coiled-coil region" evidence="6">
    <location>
        <begin position="739"/>
        <end position="766"/>
    </location>
</feature>
<keyword evidence="6" id="KW-0175">Coiled coil</keyword>
<comment type="subcellular location">
    <subcellularLocation>
        <location evidence="1">Cytoplasm</location>
        <location evidence="1">Cytoskeleton</location>
        <location evidence="1">Spindle</location>
    </subcellularLocation>
</comment>
<name>A0ABP0PBX2_9DINO</name>
<dbReference type="InterPro" id="IPR031794">
    <property type="entry name" value="HMMR_C"/>
</dbReference>
<dbReference type="Pfam" id="PF13812">
    <property type="entry name" value="PPR_3"/>
    <property type="match status" value="1"/>
</dbReference>
<keyword evidence="4" id="KW-0206">Cytoskeleton</keyword>
<evidence type="ECO:0000313" key="9">
    <source>
        <dbReference type="Proteomes" id="UP001642484"/>
    </source>
</evidence>
<proteinExistence type="predicted"/>
<evidence type="ECO:0000256" key="3">
    <source>
        <dbReference type="ARBA" id="ARBA00022737"/>
    </source>
</evidence>
<comment type="caution">
    <text evidence="8">The sequence shown here is derived from an EMBL/GenBank/DDBJ whole genome shotgun (WGS) entry which is preliminary data.</text>
</comment>
<dbReference type="PANTHER" id="PTHR47936:SF1">
    <property type="entry name" value="PENTATRICOPEPTIDE REPEAT-CONTAINING PROTEIN GUN1, CHLOROPLASTIC"/>
    <property type="match status" value="1"/>
</dbReference>
<feature type="coiled-coil region" evidence="6">
    <location>
        <begin position="688"/>
        <end position="715"/>
    </location>
</feature>
<reference evidence="8 9" key="1">
    <citation type="submission" date="2024-02" db="EMBL/GenBank/DDBJ databases">
        <authorList>
            <person name="Chen Y."/>
            <person name="Shah S."/>
            <person name="Dougan E. K."/>
            <person name="Thang M."/>
            <person name="Chan C."/>
        </authorList>
    </citation>
    <scope>NUCLEOTIDE SEQUENCE [LARGE SCALE GENOMIC DNA]</scope>
</reference>
<organism evidence="8 9">
    <name type="scientific">Durusdinium trenchii</name>
    <dbReference type="NCBI Taxonomy" id="1381693"/>
    <lineage>
        <taxon>Eukaryota</taxon>
        <taxon>Sar</taxon>
        <taxon>Alveolata</taxon>
        <taxon>Dinophyceae</taxon>
        <taxon>Suessiales</taxon>
        <taxon>Symbiodiniaceae</taxon>
        <taxon>Durusdinium</taxon>
    </lineage>
</organism>
<evidence type="ECO:0000313" key="8">
    <source>
        <dbReference type="EMBL" id="CAK9073289.1"/>
    </source>
</evidence>
<protein>
    <recommendedName>
        <fullName evidence="7">Hyaluronan-mediated motility receptor C-terminal domain-containing protein</fullName>
    </recommendedName>
</protein>
<feature type="repeat" description="PPR" evidence="5">
    <location>
        <begin position="131"/>
        <end position="166"/>
    </location>
</feature>
<feature type="coiled-coil region" evidence="6">
    <location>
        <begin position="604"/>
        <end position="631"/>
    </location>
</feature>